<evidence type="ECO:0000256" key="7">
    <source>
        <dbReference type="ARBA" id="ARBA00022882"/>
    </source>
</evidence>
<keyword evidence="11" id="KW-0472">Membrane</keyword>
<dbReference type="InterPro" id="IPR014710">
    <property type="entry name" value="RmlC-like_jellyroll"/>
</dbReference>
<dbReference type="Proteomes" id="UP001311915">
    <property type="component" value="Unassembled WGS sequence"/>
</dbReference>
<reference evidence="15 16" key="1">
    <citation type="submission" date="2023-10" db="EMBL/GenBank/DDBJ databases">
        <title>Genome-Wide Identification Analysis in wild type Solanum Pinnatisectum Reveals Some Genes Defensing Phytophthora Infestans.</title>
        <authorList>
            <person name="Sun C."/>
        </authorList>
    </citation>
    <scope>NUCLEOTIDE SEQUENCE [LARGE SCALE GENOMIC DNA]</scope>
    <source>
        <strain evidence="15">LQN</strain>
        <tissue evidence="15">Leaf</tissue>
    </source>
</reference>
<dbReference type="PROSITE" id="PS50042">
    <property type="entry name" value="CNMP_BINDING_3"/>
    <property type="match status" value="1"/>
</dbReference>
<evidence type="ECO:0000313" key="16">
    <source>
        <dbReference type="Proteomes" id="UP001311915"/>
    </source>
</evidence>
<dbReference type="InterPro" id="IPR000595">
    <property type="entry name" value="cNMP-bd_dom"/>
</dbReference>
<evidence type="ECO:0000256" key="5">
    <source>
        <dbReference type="ARBA" id="ARBA00022692"/>
    </source>
</evidence>
<evidence type="ECO:0000256" key="8">
    <source>
        <dbReference type="ARBA" id="ARBA00022958"/>
    </source>
</evidence>
<evidence type="ECO:0000256" key="10">
    <source>
        <dbReference type="ARBA" id="ARBA00023065"/>
    </source>
</evidence>
<dbReference type="SMART" id="SM00100">
    <property type="entry name" value="cNMP"/>
    <property type="match status" value="1"/>
</dbReference>
<dbReference type="Pfam" id="PF00027">
    <property type="entry name" value="cNMP_binding"/>
    <property type="match status" value="1"/>
</dbReference>
<dbReference type="InterPro" id="IPR018490">
    <property type="entry name" value="cNMP-bd_dom_sf"/>
</dbReference>
<dbReference type="PANTHER" id="PTHR45743">
    <property type="entry name" value="POTASSIUM CHANNEL AKT1"/>
    <property type="match status" value="1"/>
</dbReference>
<keyword evidence="10 13" id="KW-0406">Ion transport</keyword>
<keyword evidence="16" id="KW-1185">Reference proteome</keyword>
<evidence type="ECO:0000259" key="14">
    <source>
        <dbReference type="PROSITE" id="PS50042"/>
    </source>
</evidence>
<comment type="similarity">
    <text evidence="2 13">Belongs to the potassium channel family. Plant (TC 1.A.1.4) subfamily.</text>
</comment>
<dbReference type="AlphaFoldDB" id="A0AAV9MHS0"/>
<evidence type="ECO:0000256" key="9">
    <source>
        <dbReference type="ARBA" id="ARBA00022989"/>
    </source>
</evidence>
<gene>
    <name evidence="15" type="ORF">R3W88_001085</name>
</gene>
<dbReference type="PANTHER" id="PTHR45743:SF53">
    <property type="entry name" value="POTASSIUM CHANNEL"/>
    <property type="match status" value="1"/>
</dbReference>
<name>A0AAV9MHS0_9SOLN</name>
<keyword evidence="12 13" id="KW-0407">Ion channel</keyword>
<dbReference type="FunFam" id="2.60.120.10:FF:000074">
    <property type="entry name" value="Potassium channel KAT2"/>
    <property type="match status" value="1"/>
</dbReference>
<keyword evidence="3 13" id="KW-0813">Transport</keyword>
<evidence type="ECO:0000256" key="13">
    <source>
        <dbReference type="RuleBase" id="RU369015"/>
    </source>
</evidence>
<evidence type="ECO:0000313" key="15">
    <source>
        <dbReference type="EMBL" id="KAK4737388.1"/>
    </source>
</evidence>
<keyword evidence="9" id="KW-1133">Transmembrane helix</keyword>
<organism evidence="15 16">
    <name type="scientific">Solanum pinnatisectum</name>
    <name type="common">tansyleaf nightshade</name>
    <dbReference type="NCBI Taxonomy" id="50273"/>
    <lineage>
        <taxon>Eukaryota</taxon>
        <taxon>Viridiplantae</taxon>
        <taxon>Streptophyta</taxon>
        <taxon>Embryophyta</taxon>
        <taxon>Tracheophyta</taxon>
        <taxon>Spermatophyta</taxon>
        <taxon>Magnoliopsida</taxon>
        <taxon>eudicotyledons</taxon>
        <taxon>Gunneridae</taxon>
        <taxon>Pentapetalae</taxon>
        <taxon>asterids</taxon>
        <taxon>lamiids</taxon>
        <taxon>Solanales</taxon>
        <taxon>Solanaceae</taxon>
        <taxon>Solanoideae</taxon>
        <taxon>Solaneae</taxon>
        <taxon>Solanum</taxon>
    </lineage>
</organism>
<dbReference type="Gene3D" id="2.60.120.10">
    <property type="entry name" value="Jelly Rolls"/>
    <property type="match status" value="1"/>
</dbReference>
<keyword evidence="5" id="KW-0812">Transmembrane</keyword>
<keyword evidence="4 13" id="KW-0633">Potassium transport</keyword>
<dbReference type="EMBL" id="JAWPEI010000001">
    <property type="protein sequence ID" value="KAK4737388.1"/>
    <property type="molecule type" value="Genomic_DNA"/>
</dbReference>
<evidence type="ECO:0000256" key="4">
    <source>
        <dbReference type="ARBA" id="ARBA00022538"/>
    </source>
</evidence>
<evidence type="ECO:0000256" key="6">
    <source>
        <dbReference type="ARBA" id="ARBA00022826"/>
    </source>
</evidence>
<protein>
    <recommendedName>
        <fullName evidence="13">Potassium channel</fullName>
    </recommendedName>
</protein>
<accession>A0AAV9MHS0</accession>
<keyword evidence="6 13" id="KW-0631">Potassium channel</keyword>
<keyword evidence="7 13" id="KW-0851">Voltage-gated channel</keyword>
<evidence type="ECO:0000256" key="1">
    <source>
        <dbReference type="ARBA" id="ARBA00004141"/>
    </source>
</evidence>
<dbReference type="CDD" id="cd00038">
    <property type="entry name" value="CAP_ED"/>
    <property type="match status" value="1"/>
</dbReference>
<dbReference type="InterPro" id="IPR045319">
    <property type="entry name" value="KAT/AKT"/>
</dbReference>
<comment type="caution">
    <text evidence="15">The sequence shown here is derived from an EMBL/GenBank/DDBJ whole genome shotgun (WGS) entry which is preliminary data.</text>
</comment>
<evidence type="ECO:0000256" key="11">
    <source>
        <dbReference type="ARBA" id="ARBA00023136"/>
    </source>
</evidence>
<comment type="function">
    <text evidence="13">Potassium channel.</text>
</comment>
<comment type="subunit">
    <text evidence="13">The potassium channel is composed of a homo- or heterotetrameric complex of pore-forming subunits.</text>
</comment>
<keyword evidence="8 13" id="KW-0630">Potassium</keyword>
<evidence type="ECO:0000256" key="12">
    <source>
        <dbReference type="ARBA" id="ARBA00023303"/>
    </source>
</evidence>
<dbReference type="GO" id="GO:0005249">
    <property type="term" value="F:voltage-gated potassium channel activity"/>
    <property type="evidence" value="ECO:0007669"/>
    <property type="project" value="UniProtKB-UniRule"/>
</dbReference>
<proteinExistence type="inferred from homology"/>
<comment type="subcellular location">
    <subcellularLocation>
        <location evidence="1 13">Membrane</location>
        <topology evidence="1 13">Multi-pass membrane protein</topology>
    </subcellularLocation>
</comment>
<feature type="domain" description="Cyclic nucleotide-binding" evidence="14">
    <location>
        <begin position="26"/>
        <end position="145"/>
    </location>
</feature>
<evidence type="ECO:0000256" key="2">
    <source>
        <dbReference type="ARBA" id="ARBA00007929"/>
    </source>
</evidence>
<sequence>MNVLPKAIRSGIAHYLFLPIVQNVILFRGVYRDLFSQLVPEMEAEYYPSKEDVILQNESETDFYIIVSGALDLLVDINGREQIIGKAVARESFGEISVLLGRPQPYAVTTTEISQILCLSRKTFQNILRNNQEDEQIIMGSALTTTYIMKVLANSETNRLNFSEK</sequence>
<dbReference type="GO" id="GO:0034702">
    <property type="term" value="C:monoatomic ion channel complex"/>
    <property type="evidence" value="ECO:0007669"/>
    <property type="project" value="UniProtKB-KW"/>
</dbReference>
<evidence type="ECO:0000256" key="3">
    <source>
        <dbReference type="ARBA" id="ARBA00022448"/>
    </source>
</evidence>
<comment type="domain">
    <text evidence="13">The segment S4 is probably the voltage-sensor and is characterized by a series of positively charged amino acids. The pore-forming region H5 is enclosed by the transmembrane segments S5 and S6 in the Shaker-type (1P/6TM) and contains the GYGD signature motif which seems to be involved in potassium selectivity.</text>
</comment>
<dbReference type="SUPFAM" id="SSF51206">
    <property type="entry name" value="cAMP-binding domain-like"/>
    <property type="match status" value="1"/>
</dbReference>